<comment type="caution">
    <text evidence="1">The sequence shown here is derived from an EMBL/GenBank/DDBJ whole genome shotgun (WGS) entry which is preliminary data.</text>
</comment>
<reference evidence="1" key="1">
    <citation type="submission" date="2022-12" db="EMBL/GenBank/DDBJ databases">
        <authorList>
            <person name="Petersen C."/>
        </authorList>
    </citation>
    <scope>NUCLEOTIDE SEQUENCE</scope>
    <source>
        <strain evidence="1">IBT 17660</strain>
    </source>
</reference>
<protein>
    <submittedName>
        <fullName evidence="1">Uncharacterized protein</fullName>
    </submittedName>
</protein>
<accession>A0A9X0BFI4</accession>
<dbReference type="AlphaFoldDB" id="A0A9X0BFI4"/>
<sequence length="166" mass="18746">MDLRHYSARNSITEFVGPVTGGVKEFRSKHLETDIPQIWGHTPSDDRSLMNVSDILSLGSHIDDIRSPAPLLMNQAPQPRQMILAYPLTGLQKLSIQHSSTLRGNLRTDIQFAASAYFWLRASTFRDTLEYNSAWAASHKCSAPKYQHMQPPRTQYCGTSETQGHF</sequence>
<evidence type="ECO:0000313" key="2">
    <source>
        <dbReference type="Proteomes" id="UP001147760"/>
    </source>
</evidence>
<gene>
    <name evidence="1" type="ORF">N7530_012725</name>
</gene>
<name>A0A9X0BFI4_9EURO</name>
<dbReference type="EMBL" id="JAPWDO010000010">
    <property type="protein sequence ID" value="KAJ5454956.1"/>
    <property type="molecule type" value="Genomic_DNA"/>
</dbReference>
<dbReference type="Proteomes" id="UP001147760">
    <property type="component" value="Unassembled WGS sequence"/>
</dbReference>
<organism evidence="1 2">
    <name type="scientific">Penicillium desertorum</name>
    <dbReference type="NCBI Taxonomy" id="1303715"/>
    <lineage>
        <taxon>Eukaryota</taxon>
        <taxon>Fungi</taxon>
        <taxon>Dikarya</taxon>
        <taxon>Ascomycota</taxon>
        <taxon>Pezizomycotina</taxon>
        <taxon>Eurotiomycetes</taxon>
        <taxon>Eurotiomycetidae</taxon>
        <taxon>Eurotiales</taxon>
        <taxon>Aspergillaceae</taxon>
        <taxon>Penicillium</taxon>
    </lineage>
</organism>
<evidence type="ECO:0000313" key="1">
    <source>
        <dbReference type="EMBL" id="KAJ5454956.1"/>
    </source>
</evidence>
<reference evidence="1" key="2">
    <citation type="journal article" date="2023" name="IMA Fungus">
        <title>Comparative genomic study of the Penicillium genus elucidates a diverse pangenome and 15 lateral gene transfer events.</title>
        <authorList>
            <person name="Petersen C."/>
            <person name="Sorensen T."/>
            <person name="Nielsen M.R."/>
            <person name="Sondergaard T.E."/>
            <person name="Sorensen J.L."/>
            <person name="Fitzpatrick D.A."/>
            <person name="Frisvad J.C."/>
            <person name="Nielsen K.L."/>
        </authorList>
    </citation>
    <scope>NUCLEOTIDE SEQUENCE</scope>
    <source>
        <strain evidence="1">IBT 17660</strain>
    </source>
</reference>
<proteinExistence type="predicted"/>
<keyword evidence="2" id="KW-1185">Reference proteome</keyword>